<reference evidence="1" key="1">
    <citation type="submission" date="2014-11" db="EMBL/GenBank/DDBJ databases">
        <authorList>
            <person name="Amaro Gonzalez C."/>
        </authorList>
    </citation>
    <scope>NUCLEOTIDE SEQUENCE</scope>
</reference>
<organism evidence="1">
    <name type="scientific">Anguilla anguilla</name>
    <name type="common">European freshwater eel</name>
    <name type="synonym">Muraena anguilla</name>
    <dbReference type="NCBI Taxonomy" id="7936"/>
    <lineage>
        <taxon>Eukaryota</taxon>
        <taxon>Metazoa</taxon>
        <taxon>Chordata</taxon>
        <taxon>Craniata</taxon>
        <taxon>Vertebrata</taxon>
        <taxon>Euteleostomi</taxon>
        <taxon>Actinopterygii</taxon>
        <taxon>Neopterygii</taxon>
        <taxon>Teleostei</taxon>
        <taxon>Anguilliformes</taxon>
        <taxon>Anguillidae</taxon>
        <taxon>Anguilla</taxon>
    </lineage>
</organism>
<accession>A0A0E9PCX0</accession>
<reference evidence="1" key="2">
    <citation type="journal article" date="2015" name="Fish Shellfish Immunol.">
        <title>Early steps in the European eel (Anguilla anguilla)-Vibrio vulnificus interaction in the gills: Role of the RtxA13 toxin.</title>
        <authorList>
            <person name="Callol A."/>
            <person name="Pajuelo D."/>
            <person name="Ebbesson L."/>
            <person name="Teles M."/>
            <person name="MacKenzie S."/>
            <person name="Amaro C."/>
        </authorList>
    </citation>
    <scope>NUCLEOTIDE SEQUENCE</scope>
</reference>
<dbReference type="EMBL" id="GBXM01106879">
    <property type="protein sequence ID" value="JAH01698.1"/>
    <property type="molecule type" value="Transcribed_RNA"/>
</dbReference>
<name>A0A0E9PCX0_ANGAN</name>
<sequence length="71" mass="7959">MVYLHQYLINVCAFCNCSSTCCFPLVVSGATIRYSVKVKVFKYVNAHKGNCMPNTKKQVPKLQKASLKVTL</sequence>
<evidence type="ECO:0000313" key="1">
    <source>
        <dbReference type="EMBL" id="JAH01698.1"/>
    </source>
</evidence>
<proteinExistence type="predicted"/>
<dbReference type="AlphaFoldDB" id="A0A0E9PCX0"/>
<protein>
    <submittedName>
        <fullName evidence="1">Uncharacterized protein</fullName>
    </submittedName>
</protein>